<sequence length="966" mass="106798">MLVYSCVPEAPSGIDSAMSMLTTPGKVRGSHQVLSFDNINVPELNGCEYTGISRNALHERSPNCTKVGDVLASTSKTAEILSHSGSKLSSMSYSRKIPRKSTHSISSGKERNDVLDIVSSKMENADSRIPTDCFETVKRGADSSHEEDSSGILPQKRMSNILSASSKSAKMSQDAKAWNLGSQTNHKTLASENKSSACHSVQIDGHYTDEAANLVAALNSHTSVTADSSSSFKKDPLTPNMPSFKTVSSEALHNADADRKSPETSMRKPKKSTVASKVYTGDFGMSAANVVGEEGELQNQQHDFDISSFENRFPDVDKSPRPVDMYSLQRGNDKSIAKPIRKKTVAKKTLVPRHTANQKGSIYSKKIASPNDPEVCLNEEERGNQEKVSTTSELETAPSTASNEAVKQVDTDIVTKFGDTVYKTETMNDETEAPDDKDEHEFDEALNDEKFRVVGFTHKEDTMVERIPEVTHESKDSDVFRHDQVTAKEGIGTEQGITDSDKTFVDESTSEMGGLKQKLNKGKKRHSGKANTETVSTDKETIESKKKVWKGIVNRNKNKEEGIEEEKNFQHPRSKPCDSTASANKLSSSVEANKENRPIADVCQTSSLGVGKSILNSMKAPMKINKKFEKVNSMPVGEVLNKLKDEPVWFILSGHRLQRKEFQLVIRRLKGRVCRDSHQWSYQATHFIAPDPIRRTEKFFAATASGRWILKTDYLSACSQAGKFLPEEPYEWHKKGLSEDGAINLEAPRKWRLLRERTGHGAFYGMRIIVYGDCIAPPLDTLKRVVKAGDGNMLATSPPYTRFLKSGADFAIVSPGMPRVDMWVQEFLKHEIPCVVADYLVEFVCKTGYSLERHVLYSTHAWAEKSLAKMLSKAEEIVTKLTPPNDSNSDGDDITCQVCGCSDRGEVMLICGDETGSVGCGVGSHVDCCDPPLETVPEEDWFCPKCTSRINPPKKRKKGTSSRKSK</sequence>
<name>A0ACC1YX74_MELAZ</name>
<evidence type="ECO:0000313" key="2">
    <source>
        <dbReference type="Proteomes" id="UP001164539"/>
    </source>
</evidence>
<keyword evidence="2" id="KW-1185">Reference proteome</keyword>
<evidence type="ECO:0000313" key="1">
    <source>
        <dbReference type="EMBL" id="KAJ4727783.1"/>
    </source>
</evidence>
<accession>A0ACC1YX74</accession>
<proteinExistence type="predicted"/>
<organism evidence="1 2">
    <name type="scientific">Melia azedarach</name>
    <name type="common">Chinaberry tree</name>
    <dbReference type="NCBI Taxonomy" id="155640"/>
    <lineage>
        <taxon>Eukaryota</taxon>
        <taxon>Viridiplantae</taxon>
        <taxon>Streptophyta</taxon>
        <taxon>Embryophyta</taxon>
        <taxon>Tracheophyta</taxon>
        <taxon>Spermatophyta</taxon>
        <taxon>Magnoliopsida</taxon>
        <taxon>eudicotyledons</taxon>
        <taxon>Gunneridae</taxon>
        <taxon>Pentapetalae</taxon>
        <taxon>rosids</taxon>
        <taxon>malvids</taxon>
        <taxon>Sapindales</taxon>
        <taxon>Meliaceae</taxon>
        <taxon>Melia</taxon>
    </lineage>
</organism>
<dbReference type="Proteomes" id="UP001164539">
    <property type="component" value="Chromosome 1"/>
</dbReference>
<gene>
    <name evidence="1" type="ORF">OWV82_000826</name>
</gene>
<dbReference type="EMBL" id="CM051394">
    <property type="protein sequence ID" value="KAJ4727783.1"/>
    <property type="molecule type" value="Genomic_DNA"/>
</dbReference>
<protein>
    <submittedName>
        <fullName evidence="1">BRCT domain-containing protein</fullName>
    </submittedName>
</protein>
<reference evidence="1 2" key="1">
    <citation type="journal article" date="2023" name="Science">
        <title>Complex scaffold remodeling in plant triterpene biosynthesis.</title>
        <authorList>
            <person name="De La Pena R."/>
            <person name="Hodgson H."/>
            <person name="Liu J.C."/>
            <person name="Stephenson M.J."/>
            <person name="Martin A.C."/>
            <person name="Owen C."/>
            <person name="Harkess A."/>
            <person name="Leebens-Mack J."/>
            <person name="Jimenez L.E."/>
            <person name="Osbourn A."/>
            <person name="Sattely E.S."/>
        </authorList>
    </citation>
    <scope>NUCLEOTIDE SEQUENCE [LARGE SCALE GENOMIC DNA]</scope>
    <source>
        <strain evidence="2">cv. JPN11</strain>
        <tissue evidence="1">Leaf</tissue>
    </source>
</reference>
<comment type="caution">
    <text evidence="1">The sequence shown here is derived from an EMBL/GenBank/DDBJ whole genome shotgun (WGS) entry which is preliminary data.</text>
</comment>